<proteinExistence type="predicted"/>
<reference evidence="1 2" key="1">
    <citation type="journal article" date="2018" name="Mol. Biol. Evol.">
        <title>Broad Genomic Sampling Reveals a Smut Pathogenic Ancestry of the Fungal Clade Ustilaginomycotina.</title>
        <authorList>
            <person name="Kijpornyongpan T."/>
            <person name="Mondo S.J."/>
            <person name="Barry K."/>
            <person name="Sandor L."/>
            <person name="Lee J."/>
            <person name="Lipzen A."/>
            <person name="Pangilinan J."/>
            <person name="LaButti K."/>
            <person name="Hainaut M."/>
            <person name="Henrissat B."/>
            <person name="Grigoriev I.V."/>
            <person name="Spatafora J.W."/>
            <person name="Aime M.C."/>
        </authorList>
    </citation>
    <scope>NUCLEOTIDE SEQUENCE [LARGE SCALE GENOMIC DNA]</scope>
    <source>
        <strain evidence="1 2">MCA 3882</strain>
    </source>
</reference>
<gene>
    <name evidence="1" type="ORF">FA14DRAFT_182683</name>
</gene>
<dbReference type="InParanoid" id="A0A316V5G2"/>
<dbReference type="RefSeq" id="XP_025351765.1">
    <property type="nucleotide sequence ID" value="XM_025501239.1"/>
</dbReference>
<sequence length="53" mass="5785">MTIAGREMDDGCGIRIATQDIASGCVRGGVRIAKNEFFDPKKGWRKDEKASVV</sequence>
<dbReference type="Proteomes" id="UP000245771">
    <property type="component" value="Unassembled WGS sequence"/>
</dbReference>
<dbReference type="EMBL" id="KZ819608">
    <property type="protein sequence ID" value="PWN31463.1"/>
    <property type="molecule type" value="Genomic_DNA"/>
</dbReference>
<dbReference type="AlphaFoldDB" id="A0A316V5G2"/>
<keyword evidence="2" id="KW-1185">Reference proteome</keyword>
<protein>
    <submittedName>
        <fullName evidence="1">Uncharacterized protein</fullName>
    </submittedName>
</protein>
<evidence type="ECO:0000313" key="2">
    <source>
        <dbReference type="Proteomes" id="UP000245771"/>
    </source>
</evidence>
<name>A0A316V5G2_9BASI</name>
<organism evidence="1 2">
    <name type="scientific">Meira miltonrushii</name>
    <dbReference type="NCBI Taxonomy" id="1280837"/>
    <lineage>
        <taxon>Eukaryota</taxon>
        <taxon>Fungi</taxon>
        <taxon>Dikarya</taxon>
        <taxon>Basidiomycota</taxon>
        <taxon>Ustilaginomycotina</taxon>
        <taxon>Exobasidiomycetes</taxon>
        <taxon>Exobasidiales</taxon>
        <taxon>Brachybasidiaceae</taxon>
        <taxon>Meira</taxon>
    </lineage>
</organism>
<dbReference type="GeneID" id="37023020"/>
<evidence type="ECO:0000313" key="1">
    <source>
        <dbReference type="EMBL" id="PWN31463.1"/>
    </source>
</evidence>
<accession>A0A316V5G2</accession>